<sequence length="63" mass="7160">MQYRQWLFTLTLRQVYGGNRLKGEPGWNTEIIGTDASRAKQLPRHGCCSRYDAIEPCNGHGAH</sequence>
<keyword evidence="2" id="KW-1185">Reference proteome</keyword>
<evidence type="ECO:0000313" key="1">
    <source>
        <dbReference type="EMBL" id="RPA91493.1"/>
    </source>
</evidence>
<evidence type="ECO:0000313" key="2">
    <source>
        <dbReference type="Proteomes" id="UP000276215"/>
    </source>
</evidence>
<proteinExistence type="predicted"/>
<organism evidence="1 2">
    <name type="scientific">Choiromyces venosus 120613-1</name>
    <dbReference type="NCBI Taxonomy" id="1336337"/>
    <lineage>
        <taxon>Eukaryota</taxon>
        <taxon>Fungi</taxon>
        <taxon>Dikarya</taxon>
        <taxon>Ascomycota</taxon>
        <taxon>Pezizomycotina</taxon>
        <taxon>Pezizomycetes</taxon>
        <taxon>Pezizales</taxon>
        <taxon>Tuberaceae</taxon>
        <taxon>Choiromyces</taxon>
    </lineage>
</organism>
<dbReference type="AlphaFoldDB" id="A0A3N4IZA7"/>
<dbReference type="EMBL" id="ML120495">
    <property type="protein sequence ID" value="RPA91493.1"/>
    <property type="molecule type" value="Genomic_DNA"/>
</dbReference>
<reference evidence="1 2" key="1">
    <citation type="journal article" date="2018" name="Nat. Ecol. Evol.">
        <title>Pezizomycetes genomes reveal the molecular basis of ectomycorrhizal truffle lifestyle.</title>
        <authorList>
            <person name="Murat C."/>
            <person name="Payen T."/>
            <person name="Noel B."/>
            <person name="Kuo A."/>
            <person name="Morin E."/>
            <person name="Chen J."/>
            <person name="Kohler A."/>
            <person name="Krizsan K."/>
            <person name="Balestrini R."/>
            <person name="Da Silva C."/>
            <person name="Montanini B."/>
            <person name="Hainaut M."/>
            <person name="Levati E."/>
            <person name="Barry K.W."/>
            <person name="Belfiori B."/>
            <person name="Cichocki N."/>
            <person name="Clum A."/>
            <person name="Dockter R.B."/>
            <person name="Fauchery L."/>
            <person name="Guy J."/>
            <person name="Iotti M."/>
            <person name="Le Tacon F."/>
            <person name="Lindquist E.A."/>
            <person name="Lipzen A."/>
            <person name="Malagnac F."/>
            <person name="Mello A."/>
            <person name="Molinier V."/>
            <person name="Miyauchi S."/>
            <person name="Poulain J."/>
            <person name="Riccioni C."/>
            <person name="Rubini A."/>
            <person name="Sitrit Y."/>
            <person name="Splivallo R."/>
            <person name="Traeger S."/>
            <person name="Wang M."/>
            <person name="Zifcakova L."/>
            <person name="Wipf D."/>
            <person name="Zambonelli A."/>
            <person name="Paolocci F."/>
            <person name="Nowrousian M."/>
            <person name="Ottonello S."/>
            <person name="Baldrian P."/>
            <person name="Spatafora J.W."/>
            <person name="Henrissat B."/>
            <person name="Nagy L.G."/>
            <person name="Aury J.M."/>
            <person name="Wincker P."/>
            <person name="Grigoriev I.V."/>
            <person name="Bonfante P."/>
            <person name="Martin F.M."/>
        </authorList>
    </citation>
    <scope>NUCLEOTIDE SEQUENCE [LARGE SCALE GENOMIC DNA]</scope>
    <source>
        <strain evidence="1 2">120613-1</strain>
    </source>
</reference>
<accession>A0A3N4IZA7</accession>
<name>A0A3N4IZA7_9PEZI</name>
<protein>
    <submittedName>
        <fullName evidence="1">Uncharacterized protein</fullName>
    </submittedName>
</protein>
<dbReference type="Proteomes" id="UP000276215">
    <property type="component" value="Unassembled WGS sequence"/>
</dbReference>
<gene>
    <name evidence="1" type="ORF">L873DRAFT_1819319</name>
</gene>